<dbReference type="Gene3D" id="1.10.167.10">
    <property type="entry name" value="Regulator of G-protein Signalling 4, domain 2"/>
    <property type="match status" value="1"/>
</dbReference>
<feature type="domain" description="RGS" evidence="2">
    <location>
        <begin position="45"/>
        <end position="160"/>
    </location>
</feature>
<evidence type="ECO:0000256" key="1">
    <source>
        <dbReference type="SAM" id="MobiDB-lite"/>
    </source>
</evidence>
<dbReference type="PRINTS" id="PR01301">
    <property type="entry name" value="RGSPROTEIN"/>
</dbReference>
<dbReference type="VEuPathDB" id="AmoebaDB:ACA1_292650"/>
<dbReference type="SMART" id="SM00315">
    <property type="entry name" value="RGS"/>
    <property type="match status" value="1"/>
</dbReference>
<dbReference type="AlphaFoldDB" id="L8HIG1"/>
<dbReference type="InterPro" id="IPR036305">
    <property type="entry name" value="RGS_sf"/>
</dbReference>
<dbReference type="Pfam" id="PF00615">
    <property type="entry name" value="RGS"/>
    <property type="match status" value="1"/>
</dbReference>
<organism evidence="3 4">
    <name type="scientific">Acanthamoeba castellanii (strain ATCC 30010 / Neff)</name>
    <dbReference type="NCBI Taxonomy" id="1257118"/>
    <lineage>
        <taxon>Eukaryota</taxon>
        <taxon>Amoebozoa</taxon>
        <taxon>Discosea</taxon>
        <taxon>Longamoebia</taxon>
        <taxon>Centramoebida</taxon>
        <taxon>Acanthamoebidae</taxon>
        <taxon>Acanthamoeba</taxon>
    </lineage>
</organism>
<dbReference type="STRING" id="1257118.L8HIG1"/>
<name>L8HIG1_ACACF</name>
<sequence>MVRCPHLARPTCGLLRSPDFLGCGEQKKSKDCGEKKKEEKLPRPSLLEVLENRELALSFRQYLHKWYSNENLAFWVAVEDYKGLPREERKKRADEIYGKYFRPSSDYEINITNDQKRQLDASLAGANPDVFNKIQHSIFNLLETDCFPRFLDSDLYKEYEQGVLNQKGRKRKDSKKVKKKLEAPNPANREVRSESLIMLERYAQSHERS</sequence>
<dbReference type="RefSeq" id="XP_004368139.1">
    <property type="nucleotide sequence ID" value="XM_004368082.1"/>
</dbReference>
<feature type="compositionally biased region" description="Basic residues" evidence="1">
    <location>
        <begin position="167"/>
        <end position="179"/>
    </location>
</feature>
<keyword evidence="4" id="KW-1185">Reference proteome</keyword>
<reference evidence="3 4" key="1">
    <citation type="journal article" date="2013" name="Genome Biol.">
        <title>Genome of Acanthamoeba castellanii highlights extensive lateral gene transfer and early evolution of tyrosine kinase signaling.</title>
        <authorList>
            <person name="Clarke M."/>
            <person name="Lohan A.J."/>
            <person name="Liu B."/>
            <person name="Lagkouvardos I."/>
            <person name="Roy S."/>
            <person name="Zafar N."/>
            <person name="Bertelli C."/>
            <person name="Schilde C."/>
            <person name="Kianianmomeni A."/>
            <person name="Burglin T.R."/>
            <person name="Frech C."/>
            <person name="Turcotte B."/>
            <person name="Kopec K.O."/>
            <person name="Synnott J.M."/>
            <person name="Choo C."/>
            <person name="Paponov I."/>
            <person name="Finkler A."/>
            <person name="Soon Heng Tan C."/>
            <person name="Hutchins A.P."/>
            <person name="Weinmeier T."/>
            <person name="Rattei T."/>
            <person name="Chu J.S."/>
            <person name="Gimenez G."/>
            <person name="Irimia M."/>
            <person name="Rigden D.J."/>
            <person name="Fitzpatrick D.A."/>
            <person name="Lorenzo-Morales J."/>
            <person name="Bateman A."/>
            <person name="Chiu C.H."/>
            <person name="Tang P."/>
            <person name="Hegemann P."/>
            <person name="Fromm H."/>
            <person name="Raoult D."/>
            <person name="Greub G."/>
            <person name="Miranda-Saavedra D."/>
            <person name="Chen N."/>
            <person name="Nash P."/>
            <person name="Ginger M.L."/>
            <person name="Horn M."/>
            <person name="Schaap P."/>
            <person name="Caler L."/>
            <person name="Loftus B."/>
        </authorList>
    </citation>
    <scope>NUCLEOTIDE SEQUENCE [LARGE SCALE GENOMIC DNA]</scope>
    <source>
        <strain evidence="3 4">Neff</strain>
    </source>
</reference>
<dbReference type="Proteomes" id="UP000011083">
    <property type="component" value="Unassembled WGS sequence"/>
</dbReference>
<dbReference type="PROSITE" id="PS50132">
    <property type="entry name" value="RGS"/>
    <property type="match status" value="1"/>
</dbReference>
<proteinExistence type="predicted"/>
<dbReference type="InterPro" id="IPR044926">
    <property type="entry name" value="RGS_subdomain_2"/>
</dbReference>
<dbReference type="PANTHER" id="PTHR10845">
    <property type="entry name" value="REGULATOR OF G PROTEIN SIGNALING"/>
    <property type="match status" value="1"/>
</dbReference>
<evidence type="ECO:0000259" key="2">
    <source>
        <dbReference type="PROSITE" id="PS50132"/>
    </source>
</evidence>
<evidence type="ECO:0000313" key="3">
    <source>
        <dbReference type="EMBL" id="ELR25384.1"/>
    </source>
</evidence>
<evidence type="ECO:0000313" key="4">
    <source>
        <dbReference type="Proteomes" id="UP000011083"/>
    </source>
</evidence>
<dbReference type="PANTHER" id="PTHR10845:SF270">
    <property type="entry name" value="RGS DOMAIN-CONTAINING PROTEIN"/>
    <property type="match status" value="1"/>
</dbReference>
<accession>L8HIG1</accession>
<gene>
    <name evidence="3" type="ORF">ACA1_292650</name>
</gene>
<dbReference type="GeneID" id="14926437"/>
<dbReference type="InterPro" id="IPR016137">
    <property type="entry name" value="RGS"/>
</dbReference>
<dbReference type="SUPFAM" id="SSF48097">
    <property type="entry name" value="Regulator of G-protein signaling, RGS"/>
    <property type="match status" value="1"/>
</dbReference>
<dbReference type="KEGG" id="acan:ACA1_292650"/>
<dbReference type="OrthoDB" id="20813at2759"/>
<feature type="region of interest" description="Disordered" evidence="1">
    <location>
        <begin position="166"/>
        <end position="195"/>
    </location>
</feature>
<dbReference type="EMBL" id="KB007805">
    <property type="protein sequence ID" value="ELR25384.1"/>
    <property type="molecule type" value="Genomic_DNA"/>
</dbReference>
<protein>
    <submittedName>
        <fullName evidence="3">Regulator of g protein signaling domain containing protein</fullName>
    </submittedName>
</protein>